<comment type="caution">
    <text evidence="12">The sequence shown here is derived from an EMBL/GenBank/DDBJ whole genome shotgun (WGS) entry which is preliminary data.</text>
</comment>
<dbReference type="SUPFAM" id="SSF53213">
    <property type="entry name" value="LigB-like"/>
    <property type="match status" value="1"/>
</dbReference>
<keyword evidence="13" id="KW-1185">Reference proteome</keyword>
<evidence type="ECO:0000259" key="11">
    <source>
        <dbReference type="Pfam" id="PF02900"/>
    </source>
</evidence>
<keyword evidence="8 10" id="KW-0560">Oxidoreductase</keyword>
<dbReference type="CDD" id="cd07365">
    <property type="entry name" value="MhpB_like"/>
    <property type="match status" value="1"/>
</dbReference>
<dbReference type="Gene3D" id="3.40.830.10">
    <property type="entry name" value="LigB-like"/>
    <property type="match status" value="1"/>
</dbReference>
<comment type="pathway">
    <text evidence="3 10">Aromatic compound metabolism; 3-phenylpropanoate degradation.</text>
</comment>
<comment type="function">
    <text evidence="10">Catalyzes the non-heme iron(II)-dependent oxidative cleavage of 2,3-dihydroxyphenylpropionic acid and 2,3-dihydroxicinnamic acid into 2-hydroxy-6-ketononadienedioate and 2-hydroxy-6-ketononatrienedioate, respectively.</text>
</comment>
<keyword evidence="9 10" id="KW-0408">Iron</keyword>
<dbReference type="Proteomes" id="UP001551695">
    <property type="component" value="Unassembled WGS sequence"/>
</dbReference>
<evidence type="ECO:0000313" key="13">
    <source>
        <dbReference type="Proteomes" id="UP001551695"/>
    </source>
</evidence>
<comment type="catalytic activity">
    <reaction evidence="2 10">
        <text>3-(2,3-dihydroxyphenyl)propanoate + O2 = (2Z,4E)-2-hydroxy-6-oxonona-2,4-dienedioate + H(+)</text>
        <dbReference type="Rhea" id="RHEA:23840"/>
        <dbReference type="ChEBI" id="CHEBI:15378"/>
        <dbReference type="ChEBI" id="CHEBI:15379"/>
        <dbReference type="ChEBI" id="CHEBI:46951"/>
        <dbReference type="ChEBI" id="CHEBI:66887"/>
        <dbReference type="EC" id="1.13.11.16"/>
    </reaction>
</comment>
<comment type="cofactor">
    <cofactor evidence="10">
        <name>Fe(2+)</name>
        <dbReference type="ChEBI" id="CHEBI:29033"/>
    </cofactor>
</comment>
<evidence type="ECO:0000256" key="10">
    <source>
        <dbReference type="HAMAP-Rule" id="MF_01653"/>
    </source>
</evidence>
<dbReference type="HAMAP" id="MF_01653">
    <property type="entry name" value="MhpB"/>
    <property type="match status" value="1"/>
</dbReference>
<proteinExistence type="inferred from homology"/>
<evidence type="ECO:0000256" key="3">
    <source>
        <dbReference type="ARBA" id="ARBA00005207"/>
    </source>
</evidence>
<dbReference type="EMBL" id="JBFAKC010000007">
    <property type="protein sequence ID" value="MEV0709488.1"/>
    <property type="molecule type" value="Genomic_DNA"/>
</dbReference>
<evidence type="ECO:0000313" key="12">
    <source>
        <dbReference type="EMBL" id="MEV0709488.1"/>
    </source>
</evidence>
<dbReference type="Pfam" id="PF02900">
    <property type="entry name" value="LigB"/>
    <property type="match status" value="1"/>
</dbReference>
<name>A0ABV3FW03_9NOCA</name>
<comment type="subunit">
    <text evidence="5 10">Homotetramer.</text>
</comment>
<feature type="domain" description="Extradiol ring-cleavage dioxygenase class III enzyme subunit B" evidence="11">
    <location>
        <begin position="6"/>
        <end position="304"/>
    </location>
</feature>
<evidence type="ECO:0000256" key="1">
    <source>
        <dbReference type="ARBA" id="ARBA00001748"/>
    </source>
</evidence>
<evidence type="ECO:0000256" key="5">
    <source>
        <dbReference type="ARBA" id="ARBA00011881"/>
    </source>
</evidence>
<accession>A0ABV3FW03</accession>
<sequence length="325" mass="34720">MALALCCVSHSPLLDLPGPEAELVDEVGGALAQAREFVRAWDPELVVTFSPDHYNGFFYRLMPPFCLGTSAQGIGDYGTYAGTLDVPEQLAGDCAQAILDAGVDISVSATMDVDHATTQPLQRLLGDARALPVIPIFVNAVATPLGPLRRAAALGRAVGEYLASLDKRVLLIGSGGLSHDPPVPARATATGPVLDRIVHGTPQTPEQRAARQTAVIAAARDFAVGESPLKPLNPDWDGLFLDLLDEGRLDAFDDWDNATITREGGNSAHEIRTWVAAYAALATQGKYRTGVRYYRAAPALIAGFAVRTAIPDTDRTAWANDRRRQ</sequence>
<dbReference type="EC" id="1.13.11.16" evidence="10"/>
<keyword evidence="6 10" id="KW-0058">Aromatic hydrocarbons catabolism</keyword>
<keyword evidence="7 10" id="KW-0223">Dioxygenase</keyword>
<reference evidence="12 13" key="1">
    <citation type="submission" date="2024-06" db="EMBL/GenBank/DDBJ databases">
        <title>The Natural Products Discovery Center: Release of the First 8490 Sequenced Strains for Exploring Actinobacteria Biosynthetic Diversity.</title>
        <authorList>
            <person name="Kalkreuter E."/>
            <person name="Kautsar S.A."/>
            <person name="Yang D."/>
            <person name="Bader C.D."/>
            <person name="Teijaro C.N."/>
            <person name="Fluegel L."/>
            <person name="Davis C.M."/>
            <person name="Simpson J.R."/>
            <person name="Lauterbach L."/>
            <person name="Steele A.D."/>
            <person name="Gui C."/>
            <person name="Meng S."/>
            <person name="Li G."/>
            <person name="Viehrig K."/>
            <person name="Ye F."/>
            <person name="Su P."/>
            <person name="Kiefer A.F."/>
            <person name="Nichols A."/>
            <person name="Cepeda A.J."/>
            <person name="Yan W."/>
            <person name="Fan B."/>
            <person name="Jiang Y."/>
            <person name="Adhikari A."/>
            <person name="Zheng C.-J."/>
            <person name="Schuster L."/>
            <person name="Cowan T.M."/>
            <person name="Smanski M.J."/>
            <person name="Chevrette M.G."/>
            <person name="De Carvalho L.P.S."/>
            <person name="Shen B."/>
        </authorList>
    </citation>
    <scope>NUCLEOTIDE SEQUENCE [LARGE SCALE GENOMIC DNA]</scope>
    <source>
        <strain evidence="12 13">NPDC050403</strain>
    </source>
</reference>
<dbReference type="NCBIfam" id="NF009910">
    <property type="entry name" value="PRK13370.1-4"/>
    <property type="match status" value="1"/>
</dbReference>
<comment type="catalytic activity">
    <reaction evidence="1 10">
        <text>(2E)-3-(2,3-dihydroxyphenyl)prop-2-enoate + O2 = (2Z,4E,7E)-2-hydroxy-6-oxonona-2,4,7-trienedioate + H(+)</text>
        <dbReference type="Rhea" id="RHEA:25054"/>
        <dbReference type="ChEBI" id="CHEBI:15378"/>
        <dbReference type="ChEBI" id="CHEBI:15379"/>
        <dbReference type="ChEBI" id="CHEBI:58642"/>
        <dbReference type="ChEBI" id="CHEBI:66888"/>
        <dbReference type="EC" id="1.13.11.16"/>
    </reaction>
</comment>
<organism evidence="12 13">
    <name type="scientific">Nocardia aurea</name>
    <dbReference type="NCBI Taxonomy" id="2144174"/>
    <lineage>
        <taxon>Bacteria</taxon>
        <taxon>Bacillati</taxon>
        <taxon>Actinomycetota</taxon>
        <taxon>Actinomycetes</taxon>
        <taxon>Mycobacteriales</taxon>
        <taxon>Nocardiaceae</taxon>
        <taxon>Nocardia</taxon>
    </lineage>
</organism>
<evidence type="ECO:0000256" key="6">
    <source>
        <dbReference type="ARBA" id="ARBA00022797"/>
    </source>
</evidence>
<dbReference type="RefSeq" id="WP_109524132.1">
    <property type="nucleotide sequence ID" value="NZ_JBFAKC010000007.1"/>
</dbReference>
<feature type="active site" description="Proton donor" evidence="10">
    <location>
        <position position="115"/>
    </location>
</feature>
<dbReference type="InterPro" id="IPR023789">
    <property type="entry name" value="DHPP/DHXA_dioxygenase"/>
</dbReference>
<evidence type="ECO:0000256" key="7">
    <source>
        <dbReference type="ARBA" id="ARBA00022964"/>
    </source>
</evidence>
<feature type="active site" description="Proton acceptor" evidence="10">
    <location>
        <position position="179"/>
    </location>
</feature>
<evidence type="ECO:0000256" key="9">
    <source>
        <dbReference type="ARBA" id="ARBA00023004"/>
    </source>
</evidence>
<dbReference type="GO" id="GO:0047070">
    <property type="term" value="F:3-carboxyethylcatechol 2,3-dioxygenase activity"/>
    <property type="evidence" value="ECO:0007669"/>
    <property type="project" value="UniProtKB-EC"/>
</dbReference>
<dbReference type="InterPro" id="IPR004183">
    <property type="entry name" value="Xdiol_dOase_suB"/>
</dbReference>
<evidence type="ECO:0000256" key="8">
    <source>
        <dbReference type="ARBA" id="ARBA00023002"/>
    </source>
</evidence>
<evidence type="ECO:0000256" key="2">
    <source>
        <dbReference type="ARBA" id="ARBA00001843"/>
    </source>
</evidence>
<protein>
    <recommendedName>
        <fullName evidence="10">2,3-dihydroxyphenylpropionate/2,3-dihydroxicinnamic acid 1,2-dioxygenase</fullName>
        <ecNumber evidence="10">1.13.11.16</ecNumber>
    </recommendedName>
    <alternativeName>
        <fullName evidence="10">3-carboxyethylcatechol 2,3-dioxygenase</fullName>
    </alternativeName>
</protein>
<gene>
    <name evidence="10" type="primary">mhpB</name>
    <name evidence="12" type="ORF">AB0I48_18155</name>
</gene>
<comment type="similarity">
    <text evidence="4 10">Belongs to the LigB/MhpB extradiol dioxygenase family.</text>
</comment>
<evidence type="ECO:0000256" key="4">
    <source>
        <dbReference type="ARBA" id="ARBA00007030"/>
    </source>
</evidence>